<keyword evidence="2" id="KW-0812">Transmembrane</keyword>
<sequence length="316" mass="34904">MASNLPIDFSHPSVKEYVALIRLQVLTPLSTLVHVATILATQFIISPSLGEIIAVHNKTAITPKPALAAVFFLVLWGLQIGYCFLLVIAWSEDTKKALVHGTGMSFVFTNWLMAGYAVAISTQSFIPATVLIGLTVLLLIFINLRLVIYYPAYWTQPFDYILLHAPARLFLLLTLTLLLPLTVFMAIGHSWELPKDDMNYPWEGFAVIMSAGVLGTIIAGWRRDLVWSAGTVWLLWSIGGLKNKSTPVMTGIVVFTVLIPLVFMASLILTIIHSRRREGRVRLDGEETMAPPPPPPGHRAPAEGRGNHEVSDEVWG</sequence>
<protein>
    <submittedName>
        <fullName evidence="3">Uncharacterized protein</fullName>
    </submittedName>
</protein>
<dbReference type="InterPro" id="IPR013920">
    <property type="entry name" value="DUF1774_fun"/>
</dbReference>
<dbReference type="PANTHER" id="PTHR37992:SF1">
    <property type="entry name" value="DUF1774-DOMAIN-CONTAINING PROTEIN"/>
    <property type="match status" value="1"/>
</dbReference>
<dbReference type="EMBL" id="KN824294">
    <property type="protein sequence ID" value="KIM28201.1"/>
    <property type="molecule type" value="Genomic_DNA"/>
</dbReference>
<dbReference type="HOGENOM" id="CLU_033260_0_0_1"/>
<dbReference type="AlphaFoldDB" id="A0A0C3B9T5"/>
<dbReference type="PANTHER" id="PTHR37992">
    <property type="entry name" value="EXPRESSED PROTEIN"/>
    <property type="match status" value="1"/>
</dbReference>
<organism evidence="3 4">
    <name type="scientific">Serendipita vermifera MAFF 305830</name>
    <dbReference type="NCBI Taxonomy" id="933852"/>
    <lineage>
        <taxon>Eukaryota</taxon>
        <taxon>Fungi</taxon>
        <taxon>Dikarya</taxon>
        <taxon>Basidiomycota</taxon>
        <taxon>Agaricomycotina</taxon>
        <taxon>Agaricomycetes</taxon>
        <taxon>Sebacinales</taxon>
        <taxon>Serendipitaceae</taxon>
        <taxon>Serendipita</taxon>
    </lineage>
</organism>
<feature type="transmembrane region" description="Helical" evidence="2">
    <location>
        <begin position="65"/>
        <end position="90"/>
    </location>
</feature>
<feature type="transmembrane region" description="Helical" evidence="2">
    <location>
        <begin position="125"/>
        <end position="148"/>
    </location>
</feature>
<feature type="region of interest" description="Disordered" evidence="1">
    <location>
        <begin position="282"/>
        <end position="316"/>
    </location>
</feature>
<evidence type="ECO:0000256" key="2">
    <source>
        <dbReference type="SAM" id="Phobius"/>
    </source>
</evidence>
<proteinExistence type="predicted"/>
<keyword evidence="4" id="KW-1185">Reference proteome</keyword>
<feature type="transmembrane region" description="Helical" evidence="2">
    <location>
        <begin position="25"/>
        <end position="45"/>
    </location>
</feature>
<evidence type="ECO:0000313" key="3">
    <source>
        <dbReference type="EMBL" id="KIM28201.1"/>
    </source>
</evidence>
<keyword evidence="2" id="KW-0472">Membrane</keyword>
<evidence type="ECO:0000313" key="4">
    <source>
        <dbReference type="Proteomes" id="UP000054097"/>
    </source>
</evidence>
<reference evidence="4" key="2">
    <citation type="submission" date="2015-01" db="EMBL/GenBank/DDBJ databases">
        <title>Evolutionary Origins and Diversification of the Mycorrhizal Mutualists.</title>
        <authorList>
            <consortium name="DOE Joint Genome Institute"/>
            <consortium name="Mycorrhizal Genomics Consortium"/>
            <person name="Kohler A."/>
            <person name="Kuo A."/>
            <person name="Nagy L.G."/>
            <person name="Floudas D."/>
            <person name="Copeland A."/>
            <person name="Barry K.W."/>
            <person name="Cichocki N."/>
            <person name="Veneault-Fourrey C."/>
            <person name="LaButti K."/>
            <person name="Lindquist E.A."/>
            <person name="Lipzen A."/>
            <person name="Lundell T."/>
            <person name="Morin E."/>
            <person name="Murat C."/>
            <person name="Riley R."/>
            <person name="Ohm R."/>
            <person name="Sun H."/>
            <person name="Tunlid A."/>
            <person name="Henrissat B."/>
            <person name="Grigoriev I.V."/>
            <person name="Hibbett D.S."/>
            <person name="Martin F."/>
        </authorList>
    </citation>
    <scope>NUCLEOTIDE SEQUENCE [LARGE SCALE GENOMIC DNA]</scope>
    <source>
        <strain evidence="4">MAFF 305830</strain>
    </source>
</reference>
<evidence type="ECO:0000256" key="1">
    <source>
        <dbReference type="SAM" id="MobiDB-lite"/>
    </source>
</evidence>
<feature type="transmembrane region" description="Helical" evidence="2">
    <location>
        <begin position="97"/>
        <end position="119"/>
    </location>
</feature>
<name>A0A0C3B9T5_SERVB</name>
<feature type="compositionally biased region" description="Basic and acidic residues" evidence="1">
    <location>
        <begin position="300"/>
        <end position="316"/>
    </location>
</feature>
<feature type="transmembrane region" description="Helical" evidence="2">
    <location>
        <begin position="248"/>
        <end position="272"/>
    </location>
</feature>
<dbReference type="STRING" id="933852.A0A0C3B9T5"/>
<dbReference type="Proteomes" id="UP000054097">
    <property type="component" value="Unassembled WGS sequence"/>
</dbReference>
<reference evidence="3 4" key="1">
    <citation type="submission" date="2014-04" db="EMBL/GenBank/DDBJ databases">
        <authorList>
            <consortium name="DOE Joint Genome Institute"/>
            <person name="Kuo A."/>
            <person name="Zuccaro A."/>
            <person name="Kohler A."/>
            <person name="Nagy L.G."/>
            <person name="Floudas D."/>
            <person name="Copeland A."/>
            <person name="Barry K.W."/>
            <person name="Cichocki N."/>
            <person name="Veneault-Fourrey C."/>
            <person name="LaButti K."/>
            <person name="Lindquist E.A."/>
            <person name="Lipzen A."/>
            <person name="Lundell T."/>
            <person name="Morin E."/>
            <person name="Murat C."/>
            <person name="Sun H."/>
            <person name="Tunlid A."/>
            <person name="Henrissat B."/>
            <person name="Grigoriev I.V."/>
            <person name="Hibbett D.S."/>
            <person name="Martin F."/>
            <person name="Nordberg H.P."/>
            <person name="Cantor M.N."/>
            <person name="Hua S.X."/>
        </authorList>
    </citation>
    <scope>NUCLEOTIDE SEQUENCE [LARGE SCALE GENOMIC DNA]</scope>
    <source>
        <strain evidence="3 4">MAFF 305830</strain>
    </source>
</reference>
<feature type="transmembrane region" description="Helical" evidence="2">
    <location>
        <begin position="200"/>
        <end position="218"/>
    </location>
</feature>
<gene>
    <name evidence="3" type="ORF">M408DRAFT_70212</name>
</gene>
<accession>A0A0C3B9T5</accession>
<keyword evidence="2" id="KW-1133">Transmembrane helix</keyword>
<feature type="transmembrane region" description="Helical" evidence="2">
    <location>
        <begin position="169"/>
        <end position="188"/>
    </location>
</feature>
<dbReference type="OrthoDB" id="3342455at2759"/>